<dbReference type="Gene3D" id="1.10.1330.10">
    <property type="entry name" value="Dockerin domain"/>
    <property type="match status" value="1"/>
</dbReference>
<accession>A0A5S5BVU4</accession>
<dbReference type="InterPro" id="IPR051918">
    <property type="entry name" value="STPP_CPPED1"/>
</dbReference>
<dbReference type="Pfam" id="PF13385">
    <property type="entry name" value="Laminin_G_3"/>
    <property type="match status" value="1"/>
</dbReference>
<dbReference type="SUPFAM" id="SSF63446">
    <property type="entry name" value="Type I dockerin domain"/>
    <property type="match status" value="1"/>
</dbReference>
<organism evidence="5 6">
    <name type="scientific">Paenibacillus methanolicus</name>
    <dbReference type="NCBI Taxonomy" id="582686"/>
    <lineage>
        <taxon>Bacteria</taxon>
        <taxon>Bacillati</taxon>
        <taxon>Bacillota</taxon>
        <taxon>Bacilli</taxon>
        <taxon>Bacillales</taxon>
        <taxon>Paenibacillaceae</taxon>
        <taxon>Paenibacillus</taxon>
    </lineage>
</organism>
<dbReference type="Gene3D" id="1.20.1270.90">
    <property type="entry name" value="AF1782-like"/>
    <property type="match status" value="1"/>
</dbReference>
<dbReference type="Pfam" id="PF00149">
    <property type="entry name" value="Metallophos"/>
    <property type="match status" value="1"/>
</dbReference>
<feature type="domain" description="Dockerin" evidence="4">
    <location>
        <begin position="977"/>
        <end position="1042"/>
    </location>
</feature>
<dbReference type="Gene3D" id="2.60.40.680">
    <property type="match status" value="1"/>
</dbReference>
<dbReference type="InterPro" id="IPR002105">
    <property type="entry name" value="Dockerin_1_rpt"/>
</dbReference>
<dbReference type="RefSeq" id="WP_148931771.1">
    <property type="nucleotide sequence ID" value="NZ_VNHS01000010.1"/>
</dbReference>
<dbReference type="InterPro" id="IPR006558">
    <property type="entry name" value="LamG-like"/>
</dbReference>
<dbReference type="InterPro" id="IPR036439">
    <property type="entry name" value="Dockerin_dom_sf"/>
</dbReference>
<dbReference type="AlphaFoldDB" id="A0A5S5BVU4"/>
<evidence type="ECO:0000256" key="2">
    <source>
        <dbReference type="ARBA" id="ARBA00023157"/>
    </source>
</evidence>
<dbReference type="Pfam" id="PF00963">
    <property type="entry name" value="Cohesin"/>
    <property type="match status" value="1"/>
</dbReference>
<comment type="caution">
    <text evidence="5">The sequence shown here is derived from an EMBL/GenBank/DDBJ whole genome shotgun (WGS) entry which is preliminary data.</text>
</comment>
<evidence type="ECO:0000256" key="1">
    <source>
        <dbReference type="ARBA" id="ARBA00022729"/>
    </source>
</evidence>
<dbReference type="Gene3D" id="2.60.120.200">
    <property type="match status" value="1"/>
</dbReference>
<evidence type="ECO:0000256" key="3">
    <source>
        <dbReference type="SAM" id="SignalP"/>
    </source>
</evidence>
<dbReference type="Proteomes" id="UP000323257">
    <property type="component" value="Unassembled WGS sequence"/>
</dbReference>
<dbReference type="SUPFAM" id="SSF49899">
    <property type="entry name" value="Concanavalin A-like lectins/glucanases"/>
    <property type="match status" value="1"/>
</dbReference>
<dbReference type="InterPro" id="IPR004843">
    <property type="entry name" value="Calcineurin-like_PHP"/>
</dbReference>
<dbReference type="GO" id="GO:0000272">
    <property type="term" value="P:polysaccharide catabolic process"/>
    <property type="evidence" value="ECO:0007669"/>
    <property type="project" value="InterPro"/>
</dbReference>
<keyword evidence="1 3" id="KW-0732">Signal</keyword>
<dbReference type="InterPro" id="IPR013783">
    <property type="entry name" value="Ig-like_fold"/>
</dbReference>
<dbReference type="EMBL" id="VNHS01000010">
    <property type="protein sequence ID" value="TYP71099.1"/>
    <property type="molecule type" value="Genomic_DNA"/>
</dbReference>
<gene>
    <name evidence="5" type="ORF">BCM02_11048</name>
</gene>
<dbReference type="Gene3D" id="2.60.40.10">
    <property type="entry name" value="Immunoglobulins"/>
    <property type="match status" value="1"/>
</dbReference>
<dbReference type="CDD" id="cd08547">
    <property type="entry name" value="Type_II_cohesin"/>
    <property type="match status" value="1"/>
</dbReference>
<dbReference type="PROSITE" id="PS51766">
    <property type="entry name" value="DOCKERIN"/>
    <property type="match status" value="1"/>
</dbReference>
<dbReference type="PROSITE" id="PS00018">
    <property type="entry name" value="EF_HAND_1"/>
    <property type="match status" value="1"/>
</dbReference>
<sequence length="1042" mass="109600">MPHRTSTRNLLAGALSVALLAQGLLAGTAAAAPANANAANPANAAANQTASTTAAATAASPYETVPRADGNNLVFPVISDIHINGSARASSKFKATMEQINAIAPGYDALVSVGDLTDNGTSAQYDELMSIYNGLKQPNAQHLFAIGNHDYYGSATPQAAQSLFKSKTGMDGLYYDRWLNGYHFIVIGSEDRATNGTLSDAQIEWLDAKLAENASPDKPIFVFFHQHISNTVYGSDLWGHTQNAAKLYGTLAKYPQAITFSGHSHYVLDDPRTAHQRDFTSLGTAAIRYPELEPGKVQGNHPTDDITQGYIVEVQDDKVLVKRRDFHANAWTGEDWVIDYPAVKAKFKYTDNRDTVKPAFPASAKATVVGGSVTETRFRIEFDQATDNLNVHSYEINVTNDKTGQKATSVLAFSDFYLDPVPAKLAFDIGGLTGDTAYTASVTAIDSFGNRSDKTLTAKVTTGAKAPFTPPVADVIDIDFMDGTAKDVSGKGNDATPQGDVGIAYDPAFKKPAAWLKGKSNEFFAIQPSASIKSVTQSASIEALFKLNSIRDHAVFGNTQSGGLSFESTDDGNMELWLHAGGNYTRIGIPLETGVVHHLVGTYDGSAVTLYHNGVKVKTQGVTGAIKQPDIPFAIGADPEANLKGNYVLDGSVSVARLYSKALTQEQVKYSYDQLAKRLNAPSFNTLHDGIAAGRALAADASKIGDAPGQYPASAMTAFGVALDKADITMMSRTAGEDEAKQAASELAQGRAVLEAAKNGAAQTGAYLEGQAKAVAGQTIALTYGIRGDAASGSVAQDLTIDYAADKLQFLGFEAADQLKPGFQVVDAEDKDGKLRIIAAAIPPASELQGHLLQIRFKVKAGAASGTTALSASRIVLADASGTEKTIPSSGSHALTIGAASDNAALLKLIQDASVLHQNAVEGGAIGQYPAGSRAALQTAIDNAKQTADNAEATDADIAKAAADLQLAVQSFKDSVNKPTAGDTNNDGKFSIGDLALVAQGYGAASTDANWNDIKAYDFNADGRIGLEDLAYVARRILGTQA</sequence>
<evidence type="ECO:0000259" key="4">
    <source>
        <dbReference type="PROSITE" id="PS51766"/>
    </source>
</evidence>
<protein>
    <submittedName>
        <fullName evidence="5">3',5'-cyclic AMP phosphodiesterase CpdA</fullName>
    </submittedName>
</protein>
<dbReference type="InterPro" id="IPR029052">
    <property type="entry name" value="Metallo-depent_PP-like"/>
</dbReference>
<name>A0A5S5BVU4_9BACL</name>
<feature type="chain" id="PRO_5038996885" evidence="3">
    <location>
        <begin position="32"/>
        <end position="1042"/>
    </location>
</feature>
<dbReference type="InterPro" id="IPR018247">
    <property type="entry name" value="EF_Hand_1_Ca_BS"/>
</dbReference>
<dbReference type="InterPro" id="IPR016134">
    <property type="entry name" value="Dockerin_dom"/>
</dbReference>
<dbReference type="SUPFAM" id="SSF49384">
    <property type="entry name" value="Carbohydrate-binding domain"/>
    <property type="match status" value="1"/>
</dbReference>
<dbReference type="PANTHER" id="PTHR43143:SF1">
    <property type="entry name" value="SERINE_THREONINE-PROTEIN PHOSPHATASE CPPED1"/>
    <property type="match status" value="1"/>
</dbReference>
<dbReference type="OrthoDB" id="1645838at2"/>
<dbReference type="GO" id="GO:0004553">
    <property type="term" value="F:hydrolase activity, hydrolyzing O-glycosyl compounds"/>
    <property type="evidence" value="ECO:0007669"/>
    <property type="project" value="InterPro"/>
</dbReference>
<keyword evidence="2" id="KW-1015">Disulfide bond</keyword>
<evidence type="ECO:0000313" key="6">
    <source>
        <dbReference type="Proteomes" id="UP000323257"/>
    </source>
</evidence>
<dbReference type="InterPro" id="IPR002102">
    <property type="entry name" value="Cohesin_dom"/>
</dbReference>
<dbReference type="Pfam" id="PF00404">
    <property type="entry name" value="Dockerin_1"/>
    <property type="match status" value="1"/>
</dbReference>
<evidence type="ECO:0000313" key="5">
    <source>
        <dbReference type="EMBL" id="TYP71099.1"/>
    </source>
</evidence>
<dbReference type="CDD" id="cd14254">
    <property type="entry name" value="Dockerin_II"/>
    <property type="match status" value="1"/>
</dbReference>
<dbReference type="PANTHER" id="PTHR43143">
    <property type="entry name" value="METALLOPHOSPHOESTERASE, CALCINEURIN SUPERFAMILY"/>
    <property type="match status" value="1"/>
</dbReference>
<dbReference type="InterPro" id="IPR013320">
    <property type="entry name" value="ConA-like_dom_sf"/>
</dbReference>
<feature type="signal peptide" evidence="3">
    <location>
        <begin position="1"/>
        <end position="31"/>
    </location>
</feature>
<dbReference type="Gene3D" id="3.60.21.10">
    <property type="match status" value="1"/>
</dbReference>
<keyword evidence="6" id="KW-1185">Reference proteome</keyword>
<dbReference type="SMART" id="SM00560">
    <property type="entry name" value="LamGL"/>
    <property type="match status" value="1"/>
</dbReference>
<dbReference type="GO" id="GO:0030246">
    <property type="term" value="F:carbohydrate binding"/>
    <property type="evidence" value="ECO:0007669"/>
    <property type="project" value="InterPro"/>
</dbReference>
<reference evidence="5 6" key="1">
    <citation type="submission" date="2019-07" db="EMBL/GenBank/DDBJ databases">
        <title>Genomic Encyclopedia of Type Strains, Phase III (KMG-III): the genomes of soil and plant-associated and newly described type strains.</title>
        <authorList>
            <person name="Whitman W."/>
        </authorList>
    </citation>
    <scope>NUCLEOTIDE SEQUENCE [LARGE SCALE GENOMIC DNA]</scope>
    <source>
        <strain evidence="5 6">BL24</strain>
    </source>
</reference>
<proteinExistence type="predicted"/>
<dbReference type="InterPro" id="IPR008965">
    <property type="entry name" value="CBM2/CBM3_carb-bd_dom_sf"/>
</dbReference>
<dbReference type="SUPFAM" id="SSF56300">
    <property type="entry name" value="Metallo-dependent phosphatases"/>
    <property type="match status" value="1"/>
</dbReference>